<dbReference type="Gene3D" id="3.10.200.10">
    <property type="entry name" value="Alpha carbonic anhydrase"/>
    <property type="match status" value="1"/>
</dbReference>
<dbReference type="GO" id="GO:0008270">
    <property type="term" value="F:zinc ion binding"/>
    <property type="evidence" value="ECO:0007669"/>
    <property type="project" value="UniProtKB-UniRule"/>
</dbReference>
<evidence type="ECO:0000256" key="8">
    <source>
        <dbReference type="ARBA" id="ARBA00048348"/>
    </source>
</evidence>
<evidence type="ECO:0000256" key="9">
    <source>
        <dbReference type="RuleBase" id="RU367011"/>
    </source>
</evidence>
<dbReference type="AlphaFoldDB" id="A0A9P6SR05"/>
<keyword evidence="5 9" id="KW-0479">Metal-binding</keyword>
<feature type="domain" description="Alpha-carbonic anhydrase" evidence="10">
    <location>
        <begin position="37"/>
        <end position="272"/>
    </location>
</feature>
<dbReference type="PROSITE" id="PS00162">
    <property type="entry name" value="ALPHA_CA_1"/>
    <property type="match status" value="1"/>
</dbReference>
<dbReference type="Proteomes" id="UP000785200">
    <property type="component" value="Unassembled WGS sequence"/>
</dbReference>
<dbReference type="SMART" id="SM01057">
    <property type="entry name" value="Carb_anhydrase"/>
    <property type="match status" value="1"/>
</dbReference>
<dbReference type="EMBL" id="VNKQ01000016">
    <property type="protein sequence ID" value="KAG0646152.1"/>
    <property type="molecule type" value="Genomic_DNA"/>
</dbReference>
<evidence type="ECO:0000313" key="12">
    <source>
        <dbReference type="Proteomes" id="UP000785200"/>
    </source>
</evidence>
<evidence type="ECO:0000256" key="7">
    <source>
        <dbReference type="ARBA" id="ARBA00023239"/>
    </source>
</evidence>
<organism evidence="11 12">
    <name type="scientific">Hyphodiscus hymeniophilus</name>
    <dbReference type="NCBI Taxonomy" id="353542"/>
    <lineage>
        <taxon>Eukaryota</taxon>
        <taxon>Fungi</taxon>
        <taxon>Dikarya</taxon>
        <taxon>Ascomycota</taxon>
        <taxon>Pezizomycotina</taxon>
        <taxon>Leotiomycetes</taxon>
        <taxon>Helotiales</taxon>
        <taxon>Hyphodiscaceae</taxon>
        <taxon>Hyphodiscus</taxon>
    </lineage>
</organism>
<feature type="signal peptide" evidence="9">
    <location>
        <begin position="1"/>
        <end position="19"/>
    </location>
</feature>
<evidence type="ECO:0000313" key="11">
    <source>
        <dbReference type="EMBL" id="KAG0646152.1"/>
    </source>
</evidence>
<keyword evidence="12" id="KW-1185">Reference proteome</keyword>
<gene>
    <name evidence="11" type="ORF">D0Z07_8437</name>
</gene>
<dbReference type="Pfam" id="PF00194">
    <property type="entry name" value="Carb_anhydrase"/>
    <property type="match status" value="1"/>
</dbReference>
<evidence type="ECO:0000256" key="1">
    <source>
        <dbReference type="ARBA" id="ARBA00001947"/>
    </source>
</evidence>
<evidence type="ECO:0000256" key="2">
    <source>
        <dbReference type="ARBA" id="ARBA00002904"/>
    </source>
</evidence>
<keyword evidence="9" id="KW-0732">Signal</keyword>
<dbReference type="PROSITE" id="PS51144">
    <property type="entry name" value="ALPHA_CA_2"/>
    <property type="match status" value="1"/>
</dbReference>
<evidence type="ECO:0000256" key="5">
    <source>
        <dbReference type="ARBA" id="ARBA00022723"/>
    </source>
</evidence>
<evidence type="ECO:0000259" key="10">
    <source>
        <dbReference type="PROSITE" id="PS51144"/>
    </source>
</evidence>
<name>A0A9P6SR05_9HELO</name>
<sequence length="272" mass="29752">MFSKYLASTIAAFLGISNAACNYGTSEFPREPNVPASKFSYTGLTGPLNWYGLNETANAMCDKGMNQSPINIVTTNATITHGASVSLNIPSYPGGADFENLGTNVEVVVNGTLIDANKTYSLAQFHFHTTSEHRINNEYYPMEIHFVLEAADKTIAVVGFLIDFGPTDPLLSSVFASVSEIPSPGNVTLTGPLDFSILQYHLTHNTIYRYEGSLTTPPCSEKVKWIIGTKPLYIDVDTYKEVKKVVKFNARYTQDGLGQANLLENAATELNR</sequence>
<comment type="caution">
    <text evidence="11">The sequence shown here is derived from an EMBL/GenBank/DDBJ whole genome shotgun (WGS) entry which is preliminary data.</text>
</comment>
<evidence type="ECO:0000256" key="6">
    <source>
        <dbReference type="ARBA" id="ARBA00022833"/>
    </source>
</evidence>
<protein>
    <recommendedName>
        <fullName evidence="4 9">Carbonic anhydrase</fullName>
        <ecNumber evidence="4 9">4.2.1.1</ecNumber>
    </recommendedName>
</protein>
<dbReference type="OrthoDB" id="429145at2759"/>
<dbReference type="InterPro" id="IPR001148">
    <property type="entry name" value="CA_dom"/>
</dbReference>
<comment type="function">
    <text evidence="2 9">Reversible hydration of carbon dioxide.</text>
</comment>
<dbReference type="InterPro" id="IPR041891">
    <property type="entry name" value="Alpha_CA_prokaryot-like"/>
</dbReference>
<dbReference type="InterPro" id="IPR036398">
    <property type="entry name" value="CA_dom_sf"/>
</dbReference>
<keyword evidence="7 9" id="KW-0456">Lyase</keyword>
<evidence type="ECO:0000256" key="3">
    <source>
        <dbReference type="ARBA" id="ARBA00010718"/>
    </source>
</evidence>
<accession>A0A9P6SR05</accession>
<dbReference type="CDD" id="cd03124">
    <property type="entry name" value="alpha_CA_prokaryotic_like"/>
    <property type="match status" value="1"/>
</dbReference>
<reference evidence="11" key="1">
    <citation type="submission" date="2019-07" db="EMBL/GenBank/DDBJ databases">
        <title>Hyphodiscus hymeniophilus genome sequencing and assembly.</title>
        <authorList>
            <person name="Kramer G."/>
            <person name="Nodwell J."/>
        </authorList>
    </citation>
    <scope>NUCLEOTIDE SEQUENCE</scope>
    <source>
        <strain evidence="11">ATCC 34498</strain>
    </source>
</reference>
<keyword evidence="6 9" id="KW-0862">Zinc</keyword>
<evidence type="ECO:0000256" key="4">
    <source>
        <dbReference type="ARBA" id="ARBA00012925"/>
    </source>
</evidence>
<dbReference type="InterPro" id="IPR018338">
    <property type="entry name" value="Carbonic_anhydrase_a-class_CS"/>
</dbReference>
<dbReference type="PANTHER" id="PTHR18952">
    <property type="entry name" value="CARBONIC ANHYDRASE"/>
    <property type="match status" value="1"/>
</dbReference>
<feature type="chain" id="PRO_5040530297" description="Carbonic anhydrase" evidence="9">
    <location>
        <begin position="20"/>
        <end position="272"/>
    </location>
</feature>
<comment type="catalytic activity">
    <reaction evidence="8 9">
        <text>hydrogencarbonate + H(+) = CO2 + H2O</text>
        <dbReference type="Rhea" id="RHEA:10748"/>
        <dbReference type="ChEBI" id="CHEBI:15377"/>
        <dbReference type="ChEBI" id="CHEBI:15378"/>
        <dbReference type="ChEBI" id="CHEBI:16526"/>
        <dbReference type="ChEBI" id="CHEBI:17544"/>
        <dbReference type="EC" id="4.2.1.1"/>
    </reaction>
</comment>
<dbReference type="GO" id="GO:0004089">
    <property type="term" value="F:carbonate dehydratase activity"/>
    <property type="evidence" value="ECO:0007669"/>
    <property type="project" value="UniProtKB-UniRule"/>
</dbReference>
<comment type="cofactor">
    <cofactor evidence="1 9">
        <name>Zn(2+)</name>
        <dbReference type="ChEBI" id="CHEBI:29105"/>
    </cofactor>
</comment>
<dbReference type="EC" id="4.2.1.1" evidence="4 9"/>
<dbReference type="SUPFAM" id="SSF51069">
    <property type="entry name" value="Carbonic anhydrase"/>
    <property type="match status" value="1"/>
</dbReference>
<proteinExistence type="inferred from homology"/>
<comment type="similarity">
    <text evidence="3 9">Belongs to the alpha-carbonic anhydrase family.</text>
</comment>
<dbReference type="PANTHER" id="PTHR18952:SF265">
    <property type="entry name" value="CARBONIC ANHYDRASE"/>
    <property type="match status" value="1"/>
</dbReference>
<dbReference type="InterPro" id="IPR023561">
    <property type="entry name" value="Carbonic_anhydrase_a-class"/>
</dbReference>